<feature type="domain" description="IstB-like ATP-binding" evidence="2">
    <location>
        <begin position="118"/>
        <end position="266"/>
    </location>
</feature>
<dbReference type="OrthoDB" id="2052561at2"/>
<dbReference type="EMBL" id="LZDD01000001">
    <property type="protein sequence ID" value="OJF72166.1"/>
    <property type="molecule type" value="Genomic_DNA"/>
</dbReference>
<comment type="caution">
    <text evidence="3">The sequence shown here is derived from an EMBL/GenBank/DDBJ whole genome shotgun (WGS) entry which is preliminary data.</text>
</comment>
<proteinExistence type="predicted"/>
<gene>
    <name evidence="3" type="ORF">A9Q68_01080</name>
</gene>
<dbReference type="Gene3D" id="3.40.50.300">
    <property type="entry name" value="P-loop containing nucleotide triphosphate hydrolases"/>
    <property type="match status" value="1"/>
</dbReference>
<sequence length="283" mass="33536">MMKEMAEILIEGVRYSFDPETEYMKDGHAYCKTCHERKDGEVKSLMDMKFIFKNNCKCDRERFEKQKQREKEQEIERLKRSCFISMSQWAYTFDNYKGEKDKSYIIAKNYVKEYEQMKKENIGLLFCGTVGSGKTYLACCIANALIEEYMIRVKIRNFAQIINDLQKSGFDLDKNEYIESLTNVSVLILDDLGIERDTSYAKEQVYNIVNSRYLKQKPTIFTTNLPYEKIQNSDDGVEYERIYSRIIEMCIPVKVMGEDFRKRLQKEKLKQSKERLLKGGERT</sequence>
<keyword evidence="4" id="KW-1185">Reference proteome</keyword>
<organism evidence="3 4">
    <name type="scientific">Streptococcus bovimastitidis</name>
    <dbReference type="NCBI Taxonomy" id="1856638"/>
    <lineage>
        <taxon>Bacteria</taxon>
        <taxon>Bacillati</taxon>
        <taxon>Bacillota</taxon>
        <taxon>Bacilli</taxon>
        <taxon>Lactobacillales</taxon>
        <taxon>Streptococcaceae</taxon>
        <taxon>Streptococcus</taxon>
    </lineage>
</organism>
<dbReference type="GO" id="GO:0005524">
    <property type="term" value="F:ATP binding"/>
    <property type="evidence" value="ECO:0007669"/>
    <property type="project" value="InterPro"/>
</dbReference>
<dbReference type="GO" id="GO:0006260">
    <property type="term" value="P:DNA replication"/>
    <property type="evidence" value="ECO:0007669"/>
    <property type="project" value="TreeGrafter"/>
</dbReference>
<feature type="coiled-coil region" evidence="1">
    <location>
        <begin position="53"/>
        <end position="81"/>
    </location>
</feature>
<dbReference type="SUPFAM" id="SSF52540">
    <property type="entry name" value="P-loop containing nucleoside triphosphate hydrolases"/>
    <property type="match status" value="1"/>
</dbReference>
<evidence type="ECO:0000313" key="3">
    <source>
        <dbReference type="EMBL" id="OJF72166.1"/>
    </source>
</evidence>
<dbReference type="NCBIfam" id="NF005992">
    <property type="entry name" value="PRK08116.1"/>
    <property type="match status" value="1"/>
</dbReference>
<dbReference type="InterPro" id="IPR002611">
    <property type="entry name" value="IstB_ATP-bd"/>
</dbReference>
<keyword evidence="1" id="KW-0175">Coiled coil</keyword>
<dbReference type="STRING" id="1856638.A9Q68_01080"/>
<protein>
    <submittedName>
        <fullName evidence="3">Nucleoside triphosphate hydrolase</fullName>
    </submittedName>
</protein>
<dbReference type="Proteomes" id="UP000182015">
    <property type="component" value="Unassembled WGS sequence"/>
</dbReference>
<reference evidence="4" key="1">
    <citation type="submission" date="2016-06" db="EMBL/GenBank/DDBJ databases">
        <authorList>
            <person name="de Vries S.P.W."/>
            <person name="Hadjirin N.F."/>
            <person name="Lay E.M."/>
            <person name="Zadoks R.N."/>
            <person name="Peacock S.J."/>
            <person name="Parkhill J."/>
            <person name="Grant A.J."/>
            <person name="Mcdougall S."/>
            <person name="Holmes M.A."/>
        </authorList>
    </citation>
    <scope>NUCLEOTIDE SEQUENCE [LARGE SCALE GENOMIC DNA]</scope>
    <source>
        <strain evidence="4">NZ1587</strain>
    </source>
</reference>
<evidence type="ECO:0000256" key="1">
    <source>
        <dbReference type="SAM" id="Coils"/>
    </source>
</evidence>
<evidence type="ECO:0000259" key="2">
    <source>
        <dbReference type="Pfam" id="PF01695"/>
    </source>
</evidence>
<accession>A0A1L8MN63</accession>
<name>A0A1L8MN63_9STRE</name>
<dbReference type="PANTHER" id="PTHR30050">
    <property type="entry name" value="CHROMOSOMAL REPLICATION INITIATOR PROTEIN DNAA"/>
    <property type="match status" value="1"/>
</dbReference>
<keyword evidence="3" id="KW-0378">Hydrolase</keyword>
<dbReference type="Pfam" id="PF01695">
    <property type="entry name" value="IstB_IS21"/>
    <property type="match status" value="1"/>
</dbReference>
<dbReference type="GO" id="GO:0016787">
    <property type="term" value="F:hydrolase activity"/>
    <property type="evidence" value="ECO:0007669"/>
    <property type="project" value="UniProtKB-KW"/>
</dbReference>
<dbReference type="PANTHER" id="PTHR30050:SF4">
    <property type="entry name" value="ATP-BINDING PROTEIN RV3427C IN INSERTION SEQUENCE-RELATED"/>
    <property type="match status" value="1"/>
</dbReference>
<evidence type="ECO:0000313" key="4">
    <source>
        <dbReference type="Proteomes" id="UP000182015"/>
    </source>
</evidence>
<dbReference type="InterPro" id="IPR027417">
    <property type="entry name" value="P-loop_NTPase"/>
</dbReference>
<dbReference type="CDD" id="cd00009">
    <property type="entry name" value="AAA"/>
    <property type="match status" value="1"/>
</dbReference>
<dbReference type="AlphaFoldDB" id="A0A1L8MN63"/>